<dbReference type="EMBL" id="KE148146">
    <property type="protein sequence ID" value="EPE10717.1"/>
    <property type="molecule type" value="Genomic_DNA"/>
</dbReference>
<sequence>MAQPPKGALHRLLERAHSPDAASHIFTEKIQYREQFVRPTTPDRDVIVTPSAGGDDAGASSTTTTTTAAGAASLAAAAAAAAAAETAALGAMGHNGRDARRRARRLKQEQRAHHAKKIKPKPLSARERKSLKLYDVPVGGRNSSGNSGDSSQTQQAQTKLSPGQTYDTFLPLHQLWLGYIREILSPQELRMGGSGAAAKLVAADFHGAKVEVTRSACVSRVGARGIIVRDTRFVFEIVTPQNKVKMIPKEGTFFRVEVPAEGAVDADKETAPQPTDAKPKMVFEIVGSQFMHRAIDRSNRKFKQHFNKEL</sequence>
<dbReference type="SUPFAM" id="SSF101744">
    <property type="entry name" value="Rof/RNase P subunit-like"/>
    <property type="match status" value="1"/>
</dbReference>
<organism evidence="4 5">
    <name type="scientific">Ophiostoma piceae (strain UAMH 11346)</name>
    <name type="common">Sap stain fungus</name>
    <dbReference type="NCBI Taxonomy" id="1262450"/>
    <lineage>
        <taxon>Eukaryota</taxon>
        <taxon>Fungi</taxon>
        <taxon>Dikarya</taxon>
        <taxon>Ascomycota</taxon>
        <taxon>Pezizomycotina</taxon>
        <taxon>Sordariomycetes</taxon>
        <taxon>Sordariomycetidae</taxon>
        <taxon>Ophiostomatales</taxon>
        <taxon>Ophiostomataceae</taxon>
        <taxon>Ophiostoma</taxon>
    </lineage>
</organism>
<evidence type="ECO:0000313" key="5">
    <source>
        <dbReference type="Proteomes" id="UP000016923"/>
    </source>
</evidence>
<dbReference type="GO" id="GO:0001682">
    <property type="term" value="P:tRNA 5'-leader removal"/>
    <property type="evidence" value="ECO:0007669"/>
    <property type="project" value="InterPro"/>
</dbReference>
<dbReference type="InterPro" id="IPR002730">
    <property type="entry name" value="Rpp29/RNP1"/>
</dbReference>
<dbReference type="GO" id="GO:0005634">
    <property type="term" value="C:nucleus"/>
    <property type="evidence" value="ECO:0007669"/>
    <property type="project" value="UniProtKB-SubCell"/>
</dbReference>
<dbReference type="PANTHER" id="PTHR13348">
    <property type="entry name" value="RIBONUCLEASE P SUBUNIT P29"/>
    <property type="match status" value="1"/>
</dbReference>
<dbReference type="PANTHER" id="PTHR13348:SF0">
    <property type="entry name" value="RIBONUCLEASE P PROTEIN SUBUNIT P29"/>
    <property type="match status" value="1"/>
</dbReference>
<feature type="compositionally biased region" description="Low complexity" evidence="3">
    <location>
        <begin position="51"/>
        <end position="63"/>
    </location>
</feature>
<comment type="subcellular location">
    <subcellularLocation>
        <location evidence="1">Nucleus</location>
    </subcellularLocation>
</comment>
<dbReference type="GO" id="GO:0033204">
    <property type="term" value="F:ribonuclease P RNA binding"/>
    <property type="evidence" value="ECO:0007669"/>
    <property type="project" value="InterPro"/>
</dbReference>
<feature type="compositionally biased region" description="Polar residues" evidence="3">
    <location>
        <begin position="152"/>
        <end position="162"/>
    </location>
</feature>
<reference evidence="4 5" key="1">
    <citation type="journal article" date="2013" name="BMC Genomics">
        <title>The genome and transcriptome of the pine saprophyte Ophiostoma piceae, and a comparison with the bark beetle-associated pine pathogen Grosmannia clavigera.</title>
        <authorList>
            <person name="Haridas S."/>
            <person name="Wang Y."/>
            <person name="Lim L."/>
            <person name="Massoumi Alamouti S."/>
            <person name="Jackman S."/>
            <person name="Docking R."/>
            <person name="Robertson G."/>
            <person name="Birol I."/>
            <person name="Bohlmann J."/>
            <person name="Breuil C."/>
        </authorList>
    </citation>
    <scope>NUCLEOTIDE SEQUENCE [LARGE SCALE GENOMIC DNA]</scope>
    <source>
        <strain evidence="4 5">UAMH 11346</strain>
    </source>
</reference>
<dbReference type="eggNOG" id="KOG4046">
    <property type="taxonomic scope" value="Eukaryota"/>
</dbReference>
<dbReference type="AlphaFoldDB" id="S3CCT9"/>
<feature type="compositionally biased region" description="Low complexity" evidence="3">
    <location>
        <begin position="139"/>
        <end position="151"/>
    </location>
</feature>
<dbReference type="GO" id="GO:0000172">
    <property type="term" value="C:ribonuclease MRP complex"/>
    <property type="evidence" value="ECO:0007669"/>
    <property type="project" value="InterPro"/>
</dbReference>
<dbReference type="Pfam" id="PF01868">
    <property type="entry name" value="RNase_P-MRP_p29"/>
    <property type="match status" value="1"/>
</dbReference>
<proteinExistence type="inferred from homology"/>
<evidence type="ECO:0000256" key="3">
    <source>
        <dbReference type="SAM" id="MobiDB-lite"/>
    </source>
</evidence>
<dbReference type="STRING" id="1262450.S3CCT9"/>
<evidence type="ECO:0000256" key="2">
    <source>
        <dbReference type="ARBA" id="ARBA00006181"/>
    </source>
</evidence>
<dbReference type="OMA" id="HNGRDAR"/>
<evidence type="ECO:0000256" key="1">
    <source>
        <dbReference type="ARBA" id="ARBA00004123"/>
    </source>
</evidence>
<dbReference type="InterPro" id="IPR036980">
    <property type="entry name" value="RNase_P/MRP_Rpp29_sf"/>
</dbReference>
<name>S3CCT9_OPHP1</name>
<dbReference type="VEuPathDB" id="FungiDB:F503_05812"/>
<accession>S3CCT9</accession>
<dbReference type="GO" id="GO:0030677">
    <property type="term" value="C:ribonuclease P complex"/>
    <property type="evidence" value="ECO:0007669"/>
    <property type="project" value="InterPro"/>
</dbReference>
<keyword evidence="5" id="KW-1185">Reference proteome</keyword>
<dbReference type="OrthoDB" id="124041at2759"/>
<feature type="region of interest" description="Disordered" evidence="3">
    <location>
        <begin position="92"/>
        <end position="162"/>
    </location>
</feature>
<dbReference type="Proteomes" id="UP000016923">
    <property type="component" value="Unassembled WGS sequence"/>
</dbReference>
<dbReference type="GO" id="GO:0006364">
    <property type="term" value="P:rRNA processing"/>
    <property type="evidence" value="ECO:0007669"/>
    <property type="project" value="TreeGrafter"/>
</dbReference>
<dbReference type="InterPro" id="IPR023534">
    <property type="entry name" value="Rof/RNase_P-like"/>
</dbReference>
<gene>
    <name evidence="4" type="ORF">F503_05812</name>
</gene>
<protein>
    <submittedName>
        <fullName evidence="4">Ribonuclease p protein subunit p29</fullName>
    </submittedName>
</protein>
<feature type="region of interest" description="Disordered" evidence="3">
    <location>
        <begin position="38"/>
        <end position="63"/>
    </location>
</feature>
<evidence type="ECO:0000313" key="4">
    <source>
        <dbReference type="EMBL" id="EPE10717.1"/>
    </source>
</evidence>
<dbReference type="HOGENOM" id="CLU_078577_0_1_1"/>
<dbReference type="Gene3D" id="2.30.30.210">
    <property type="entry name" value="Ribonuclease P/MRP, subunit p29"/>
    <property type="match status" value="1"/>
</dbReference>
<comment type="similarity">
    <text evidence="2">Belongs to the eukaryotic/archaeal RNase P protein component 1 family.</text>
</comment>
<dbReference type="InterPro" id="IPR016848">
    <property type="entry name" value="RNase_P/MRP_Rpp29-subunit"/>
</dbReference>
<dbReference type="SMART" id="SM00538">
    <property type="entry name" value="POP4"/>
    <property type="match status" value="1"/>
</dbReference>